<dbReference type="GO" id="GO:0015074">
    <property type="term" value="P:DNA integration"/>
    <property type="evidence" value="ECO:0007669"/>
    <property type="project" value="InterPro"/>
</dbReference>
<feature type="domain" description="Tyr recombinase" evidence="2">
    <location>
        <begin position="34"/>
        <end position="158"/>
    </location>
</feature>
<protein>
    <submittedName>
        <fullName evidence="3">Phage integrase domain containing protein</fullName>
    </submittedName>
</protein>
<dbReference type="GO" id="GO:0003677">
    <property type="term" value="F:DNA binding"/>
    <property type="evidence" value="ECO:0007669"/>
    <property type="project" value="InterPro"/>
</dbReference>
<evidence type="ECO:0000256" key="1">
    <source>
        <dbReference type="ARBA" id="ARBA00023172"/>
    </source>
</evidence>
<evidence type="ECO:0000313" key="4">
    <source>
        <dbReference type="Proteomes" id="UP000292052"/>
    </source>
</evidence>
<dbReference type="EMBL" id="QDEB01029792">
    <property type="protein sequence ID" value="RZC40002.1"/>
    <property type="molecule type" value="Genomic_DNA"/>
</dbReference>
<dbReference type="OrthoDB" id="6782577at2759"/>
<dbReference type="InterPro" id="IPR011010">
    <property type="entry name" value="DNA_brk_join_enz"/>
</dbReference>
<dbReference type="STRING" id="1661398.A0A482W4C0"/>
<name>A0A482W4C0_ASBVE</name>
<evidence type="ECO:0000313" key="3">
    <source>
        <dbReference type="EMBL" id="RZC40002.1"/>
    </source>
</evidence>
<dbReference type="InterPro" id="IPR002104">
    <property type="entry name" value="Integrase_catalytic"/>
</dbReference>
<accession>A0A482W4C0</accession>
<organism evidence="3 4">
    <name type="scientific">Asbolus verrucosus</name>
    <name type="common">Desert ironclad beetle</name>
    <dbReference type="NCBI Taxonomy" id="1661398"/>
    <lineage>
        <taxon>Eukaryota</taxon>
        <taxon>Metazoa</taxon>
        <taxon>Ecdysozoa</taxon>
        <taxon>Arthropoda</taxon>
        <taxon>Hexapoda</taxon>
        <taxon>Insecta</taxon>
        <taxon>Pterygota</taxon>
        <taxon>Neoptera</taxon>
        <taxon>Endopterygota</taxon>
        <taxon>Coleoptera</taxon>
        <taxon>Polyphaga</taxon>
        <taxon>Cucujiformia</taxon>
        <taxon>Tenebrionidae</taxon>
        <taxon>Pimeliinae</taxon>
        <taxon>Asbolus</taxon>
    </lineage>
</organism>
<dbReference type="AlphaFoldDB" id="A0A482W4C0"/>
<proteinExistence type="predicted"/>
<dbReference type="InterPro" id="IPR013762">
    <property type="entry name" value="Integrase-like_cat_sf"/>
</dbReference>
<comment type="caution">
    <text evidence="3">The sequence shown here is derived from an EMBL/GenBank/DDBJ whole genome shotgun (WGS) entry which is preliminary data.</text>
</comment>
<evidence type="ECO:0000259" key="2">
    <source>
        <dbReference type="PROSITE" id="PS51898"/>
    </source>
</evidence>
<dbReference type="GO" id="GO:0006310">
    <property type="term" value="P:DNA recombination"/>
    <property type="evidence" value="ECO:0007669"/>
    <property type="project" value="UniProtKB-KW"/>
</dbReference>
<dbReference type="SUPFAM" id="SSF56349">
    <property type="entry name" value="DNA breaking-rejoining enzymes"/>
    <property type="match status" value="1"/>
</dbReference>
<gene>
    <name evidence="3" type="ORF">BDFB_014585</name>
</gene>
<reference evidence="3 4" key="1">
    <citation type="submission" date="2017-03" db="EMBL/GenBank/DDBJ databases">
        <title>Genome of the blue death feigning beetle - Asbolus verrucosus.</title>
        <authorList>
            <person name="Rider S.D."/>
        </authorList>
    </citation>
    <scope>NUCLEOTIDE SEQUENCE [LARGE SCALE GENOMIC DNA]</scope>
    <source>
        <strain evidence="3">Butters</strain>
        <tissue evidence="3">Head and leg muscle</tissue>
    </source>
</reference>
<keyword evidence="1" id="KW-0233">DNA recombination</keyword>
<dbReference type="PROSITE" id="PS51898">
    <property type="entry name" value="TYR_RECOMBINASE"/>
    <property type="match status" value="1"/>
</dbReference>
<dbReference type="Proteomes" id="UP000292052">
    <property type="component" value="Unassembled WGS sequence"/>
</dbReference>
<dbReference type="Gene3D" id="1.10.443.10">
    <property type="entry name" value="Intergrase catalytic core"/>
    <property type="match status" value="1"/>
</dbReference>
<sequence length="158" mass="18468">MLKSTLQIYEGSDISKYKQLIAFLKKQNEGYEPKKSKVLTFEQIMKFLNDTSNESYLFMKVALIFALNGAIRGEEFRLLTLNDIEDNESVIIVTLRNAKTKKRVFTMTSEANGIELYPKYRKLRPQNTGHSRFFVCYRNGKWTVQPMGINTFYKLLNI</sequence>
<keyword evidence="4" id="KW-1185">Reference proteome</keyword>